<reference evidence="6" key="1">
    <citation type="submission" date="2018-07" db="EMBL/GenBank/DDBJ databases">
        <authorList>
            <person name="Quirk P.G."/>
            <person name="Krulwich T.A."/>
        </authorList>
    </citation>
    <scope>NUCLEOTIDE SEQUENCE</scope>
</reference>
<keyword evidence="4 6" id="KW-0255">Endonuclease</keyword>
<dbReference type="AlphaFoldDB" id="A0A380TAP5"/>
<gene>
    <name evidence="6" type="primary">nfi</name>
    <name evidence="6" type="ORF">DF3PB_1220004</name>
</gene>
<dbReference type="CDD" id="cd06559">
    <property type="entry name" value="Endonuclease_V"/>
    <property type="match status" value="1"/>
</dbReference>
<evidence type="ECO:0000256" key="1">
    <source>
        <dbReference type="ARBA" id="ARBA00004496"/>
    </source>
</evidence>
<evidence type="ECO:0000256" key="3">
    <source>
        <dbReference type="ARBA" id="ARBA00022722"/>
    </source>
</evidence>
<protein>
    <submittedName>
        <fullName evidence="6">Endonuclease V</fullName>
        <ecNumber evidence="6">3.1.21.7</ecNumber>
    </submittedName>
</protein>
<accession>A0A380TAP5</accession>
<evidence type="ECO:0000256" key="5">
    <source>
        <dbReference type="ARBA" id="ARBA00022801"/>
    </source>
</evidence>
<keyword evidence="2" id="KW-0963">Cytoplasm</keyword>
<dbReference type="PANTHER" id="PTHR28511:SF1">
    <property type="entry name" value="ENDONUCLEASE V"/>
    <property type="match status" value="1"/>
</dbReference>
<dbReference type="GO" id="GO:0043737">
    <property type="term" value="F:deoxyribonuclease V activity"/>
    <property type="evidence" value="ECO:0007669"/>
    <property type="project" value="UniProtKB-EC"/>
</dbReference>
<dbReference type="InterPro" id="IPR007581">
    <property type="entry name" value="Endonuclease-V"/>
</dbReference>
<dbReference type="Pfam" id="PF04493">
    <property type="entry name" value="Endonuclease_5"/>
    <property type="match status" value="1"/>
</dbReference>
<dbReference type="PANTHER" id="PTHR28511">
    <property type="entry name" value="ENDONUCLEASE V"/>
    <property type="match status" value="1"/>
</dbReference>
<dbReference type="GO" id="GO:0006281">
    <property type="term" value="P:DNA repair"/>
    <property type="evidence" value="ECO:0007669"/>
    <property type="project" value="InterPro"/>
</dbReference>
<dbReference type="GO" id="GO:0005737">
    <property type="term" value="C:cytoplasm"/>
    <property type="evidence" value="ECO:0007669"/>
    <property type="project" value="UniProtKB-SubCell"/>
</dbReference>
<comment type="subcellular location">
    <subcellularLocation>
        <location evidence="1">Cytoplasm</location>
    </subcellularLocation>
</comment>
<dbReference type="HAMAP" id="MF_00801">
    <property type="entry name" value="Endonuclease_5"/>
    <property type="match status" value="1"/>
</dbReference>
<dbReference type="GO" id="GO:0016891">
    <property type="term" value="F:RNA endonuclease activity producing 5'-phosphomonoesters, hydrolytic mechanism"/>
    <property type="evidence" value="ECO:0007669"/>
    <property type="project" value="TreeGrafter"/>
</dbReference>
<keyword evidence="5 6" id="KW-0378">Hydrolase</keyword>
<proteinExistence type="inferred from homology"/>
<organism evidence="6">
    <name type="scientific">metagenome</name>
    <dbReference type="NCBI Taxonomy" id="256318"/>
    <lineage>
        <taxon>unclassified sequences</taxon>
        <taxon>metagenomes</taxon>
    </lineage>
</organism>
<dbReference type="Gene3D" id="3.30.2170.10">
    <property type="entry name" value="archaeoglobus fulgidus dsm 4304 superfamily"/>
    <property type="match status" value="1"/>
</dbReference>
<name>A0A380TAP5_9ZZZZ</name>
<dbReference type="NCBIfam" id="NF008629">
    <property type="entry name" value="PRK11617.1"/>
    <property type="match status" value="1"/>
</dbReference>
<evidence type="ECO:0000256" key="2">
    <source>
        <dbReference type="ARBA" id="ARBA00022490"/>
    </source>
</evidence>
<dbReference type="EC" id="3.1.21.7" evidence="6"/>
<evidence type="ECO:0000313" key="6">
    <source>
        <dbReference type="EMBL" id="SUS04205.1"/>
    </source>
</evidence>
<sequence length="186" mass="19455">MTVAGIDVAYGRRGGPAHAAAVLFDLATLTPLEQAEATVATAFPYVPGLLSFREGPAAVAAIGSLSLKPDVLMCDGQGIAHPRRIGIASHLGLVLDLPAIGVAKSRLIGTHEEPGPNRGDWTPLLDGGDLIGAVVRTRANVRPVFVSIGHRVSLETAIALVLACTRRFRLPEPIRAADRLSRCFGA</sequence>
<dbReference type="GO" id="GO:0003727">
    <property type="term" value="F:single-stranded RNA binding"/>
    <property type="evidence" value="ECO:0007669"/>
    <property type="project" value="TreeGrafter"/>
</dbReference>
<keyword evidence="3" id="KW-0540">Nuclease</keyword>
<dbReference type="EMBL" id="UIDG01000027">
    <property type="protein sequence ID" value="SUS04205.1"/>
    <property type="molecule type" value="Genomic_DNA"/>
</dbReference>
<evidence type="ECO:0000256" key="4">
    <source>
        <dbReference type="ARBA" id="ARBA00022759"/>
    </source>
</evidence>